<evidence type="ECO:0000256" key="9">
    <source>
        <dbReference type="PROSITE-ProRule" id="PRU01373"/>
    </source>
</evidence>
<evidence type="ECO:0000256" key="8">
    <source>
        <dbReference type="ARBA" id="ARBA00023316"/>
    </source>
</evidence>
<evidence type="ECO:0000256" key="4">
    <source>
        <dbReference type="ARBA" id="ARBA00022679"/>
    </source>
</evidence>
<feature type="transmembrane region" description="Helical" evidence="11">
    <location>
        <begin position="31"/>
        <end position="50"/>
    </location>
</feature>
<dbReference type="CDD" id="cd16913">
    <property type="entry name" value="YkuD_like"/>
    <property type="match status" value="1"/>
</dbReference>
<dbReference type="EMBL" id="WPHG01000004">
    <property type="protein sequence ID" value="MVA98957.1"/>
    <property type="molecule type" value="Genomic_DNA"/>
</dbReference>
<dbReference type="UniPathway" id="UPA00219"/>
<keyword evidence="8 9" id="KW-0961">Cell wall biogenesis/degradation</keyword>
<feature type="region of interest" description="Disordered" evidence="10">
    <location>
        <begin position="58"/>
        <end position="115"/>
    </location>
</feature>
<evidence type="ECO:0000256" key="2">
    <source>
        <dbReference type="ARBA" id="ARBA00005992"/>
    </source>
</evidence>
<dbReference type="GO" id="GO:0071972">
    <property type="term" value="F:peptidoglycan L,D-transpeptidase activity"/>
    <property type="evidence" value="ECO:0007669"/>
    <property type="project" value="TreeGrafter"/>
</dbReference>
<feature type="active site" description="Proton donor/acceptor" evidence="9">
    <location>
        <position position="269"/>
    </location>
</feature>
<name>A0A844QID7_9HYPH</name>
<keyword evidence="11" id="KW-0812">Transmembrane</keyword>
<keyword evidence="3" id="KW-0328">Glycosyltransferase</keyword>
<keyword evidence="11" id="KW-1133">Transmembrane helix</keyword>
<dbReference type="GO" id="GO:0018104">
    <property type="term" value="P:peptidoglycan-protein cross-linking"/>
    <property type="evidence" value="ECO:0007669"/>
    <property type="project" value="TreeGrafter"/>
</dbReference>
<accession>A0A844QID7</accession>
<organism evidence="13 14">
    <name type="scientific">Nitratireductor arenosus</name>
    <dbReference type="NCBI Taxonomy" id="2682096"/>
    <lineage>
        <taxon>Bacteria</taxon>
        <taxon>Pseudomonadati</taxon>
        <taxon>Pseudomonadota</taxon>
        <taxon>Alphaproteobacteria</taxon>
        <taxon>Hyphomicrobiales</taxon>
        <taxon>Phyllobacteriaceae</taxon>
        <taxon>Nitratireductor</taxon>
    </lineage>
</organism>
<evidence type="ECO:0000256" key="6">
    <source>
        <dbReference type="ARBA" id="ARBA00022960"/>
    </source>
</evidence>
<evidence type="ECO:0000256" key="1">
    <source>
        <dbReference type="ARBA" id="ARBA00004752"/>
    </source>
</evidence>
<evidence type="ECO:0000256" key="7">
    <source>
        <dbReference type="ARBA" id="ARBA00022984"/>
    </source>
</evidence>
<gene>
    <name evidence="13" type="ORF">GN330_17050</name>
</gene>
<dbReference type="PANTHER" id="PTHR30582">
    <property type="entry name" value="L,D-TRANSPEPTIDASE"/>
    <property type="match status" value="1"/>
</dbReference>
<dbReference type="PANTHER" id="PTHR30582:SF24">
    <property type="entry name" value="L,D-TRANSPEPTIDASE ERFK_SRFK-RELATED"/>
    <property type="match status" value="1"/>
</dbReference>
<feature type="compositionally biased region" description="Basic and acidic residues" evidence="10">
    <location>
        <begin position="83"/>
        <end position="94"/>
    </location>
</feature>
<evidence type="ECO:0000256" key="5">
    <source>
        <dbReference type="ARBA" id="ARBA00022801"/>
    </source>
</evidence>
<dbReference type="InterPro" id="IPR038063">
    <property type="entry name" value="Transpep_catalytic_dom"/>
</dbReference>
<evidence type="ECO:0000256" key="10">
    <source>
        <dbReference type="SAM" id="MobiDB-lite"/>
    </source>
</evidence>
<dbReference type="AlphaFoldDB" id="A0A844QID7"/>
<keyword evidence="5" id="KW-0378">Hydrolase</keyword>
<evidence type="ECO:0000256" key="3">
    <source>
        <dbReference type="ARBA" id="ARBA00022676"/>
    </source>
</evidence>
<keyword evidence="11" id="KW-0472">Membrane</keyword>
<dbReference type="PROSITE" id="PS52029">
    <property type="entry name" value="LD_TPASE"/>
    <property type="match status" value="1"/>
</dbReference>
<keyword evidence="7 9" id="KW-0573">Peptidoglycan synthesis</keyword>
<keyword evidence="6 9" id="KW-0133">Cell shape</keyword>
<evidence type="ECO:0000313" key="13">
    <source>
        <dbReference type="EMBL" id="MVA98957.1"/>
    </source>
</evidence>
<dbReference type="InterPro" id="IPR050979">
    <property type="entry name" value="LD-transpeptidase"/>
</dbReference>
<dbReference type="Proteomes" id="UP000463224">
    <property type="component" value="Unassembled WGS sequence"/>
</dbReference>
<dbReference type="InterPro" id="IPR005490">
    <property type="entry name" value="LD_TPept_cat_dom"/>
</dbReference>
<dbReference type="SUPFAM" id="SSF141523">
    <property type="entry name" value="L,D-transpeptidase catalytic domain-like"/>
    <property type="match status" value="1"/>
</dbReference>
<dbReference type="GO" id="GO:0008360">
    <property type="term" value="P:regulation of cell shape"/>
    <property type="evidence" value="ECO:0007669"/>
    <property type="project" value="UniProtKB-UniRule"/>
</dbReference>
<dbReference type="GO" id="GO:0071555">
    <property type="term" value="P:cell wall organization"/>
    <property type="evidence" value="ECO:0007669"/>
    <property type="project" value="UniProtKB-UniRule"/>
</dbReference>
<reference evidence="13 14" key="1">
    <citation type="submission" date="2019-12" db="EMBL/GenBank/DDBJ databases">
        <title>Nitratireductor arenosus sp. nov., Isolated from sea sand, Jeju island, South Korea.</title>
        <authorList>
            <person name="Kim W."/>
        </authorList>
    </citation>
    <scope>NUCLEOTIDE SEQUENCE [LARGE SCALE GENOMIC DNA]</scope>
    <source>
        <strain evidence="13 14">CAU 1489</strain>
    </source>
</reference>
<feature type="domain" description="L,D-TPase catalytic" evidence="12">
    <location>
        <begin position="172"/>
        <end position="309"/>
    </location>
</feature>
<dbReference type="Gene3D" id="2.40.440.10">
    <property type="entry name" value="L,D-transpeptidase catalytic domain-like"/>
    <property type="match status" value="1"/>
</dbReference>
<comment type="caution">
    <text evidence="13">The sequence shown here is derived from an EMBL/GenBank/DDBJ whole genome shotgun (WGS) entry which is preliminary data.</text>
</comment>
<dbReference type="GO" id="GO:0016757">
    <property type="term" value="F:glycosyltransferase activity"/>
    <property type="evidence" value="ECO:0007669"/>
    <property type="project" value="UniProtKB-KW"/>
</dbReference>
<keyword evidence="14" id="KW-1185">Reference proteome</keyword>
<evidence type="ECO:0000313" key="14">
    <source>
        <dbReference type="Proteomes" id="UP000463224"/>
    </source>
</evidence>
<feature type="active site" description="Nucleophile" evidence="9">
    <location>
        <position position="285"/>
    </location>
</feature>
<comment type="similarity">
    <text evidence="2">Belongs to the YkuD family.</text>
</comment>
<keyword evidence="4" id="KW-0808">Transferase</keyword>
<evidence type="ECO:0000256" key="11">
    <source>
        <dbReference type="SAM" id="Phobius"/>
    </source>
</evidence>
<protein>
    <submittedName>
        <fullName evidence="13">L,D-transpeptidase family protein</fullName>
    </submittedName>
</protein>
<dbReference type="GO" id="GO:0005576">
    <property type="term" value="C:extracellular region"/>
    <property type="evidence" value="ECO:0007669"/>
    <property type="project" value="TreeGrafter"/>
</dbReference>
<dbReference type="FunFam" id="2.40.440.10:FF:000002">
    <property type="entry name" value="L,D-transpeptidase ErfK/SrfK"/>
    <property type="match status" value="1"/>
</dbReference>
<dbReference type="Pfam" id="PF03734">
    <property type="entry name" value="YkuD"/>
    <property type="match status" value="1"/>
</dbReference>
<sequence>MIGGTVGSAYTDRAYQRGWPIRGRDMIAKRFFVAALGAILGFAVVGSAGAESNFRPEQWKKLETATQPAKPRDRASSTKQRKAAAEPRKADKDTAQTASVSQVVKAGNNGELRSHGEGKSKLFGSLFGDDNNLLPQTRALDAVLEKQQNGRKFAVKSDFEPQSVAYSGYKRGTIVIDTSKRYLYLVESGGTARRYAIAVGREGLEFKGKATIGDKQEWPRWIPTQDMQKREPKKYGQYKDGMPGGPNNPLGARALYLYEGKTDTHVRIHGTNQPQTVGTNSSNGCFRMINDHVMDLYRRVGIGAPVVVL</sequence>
<proteinExistence type="inferred from homology"/>
<comment type="pathway">
    <text evidence="1 9">Cell wall biogenesis; peptidoglycan biosynthesis.</text>
</comment>
<evidence type="ECO:0000259" key="12">
    <source>
        <dbReference type="PROSITE" id="PS52029"/>
    </source>
</evidence>